<keyword evidence="2" id="KW-1185">Reference proteome</keyword>
<proteinExistence type="predicted"/>
<gene>
    <name evidence="1" type="ORF">Ahu01nite_045850</name>
</gene>
<comment type="caution">
    <text evidence="1">The sequence shown here is derived from an EMBL/GenBank/DDBJ whole genome shotgun (WGS) entry which is preliminary data.</text>
</comment>
<evidence type="ECO:0000313" key="2">
    <source>
        <dbReference type="Proteomes" id="UP000603200"/>
    </source>
</evidence>
<dbReference type="EMBL" id="BOMN01000057">
    <property type="protein sequence ID" value="GIE21483.1"/>
    <property type="molecule type" value="Genomic_DNA"/>
</dbReference>
<evidence type="ECO:0008006" key="3">
    <source>
        <dbReference type="Google" id="ProtNLM"/>
    </source>
</evidence>
<protein>
    <recommendedName>
        <fullName evidence="3">Secreted protein</fullName>
    </recommendedName>
</protein>
<name>A0ABQ3ZSE1_9ACTN</name>
<sequence length="100" mass="10904">MAGLSAHLLQVVWLPRCGRGFSEGSAGRREWVVSRRTSPVAVGETASGVDRFRQRDEGVGVSPSGPRQRRRLNARGNRRLTMALHIIVVQAQRPGLGGAY</sequence>
<reference evidence="1 2" key="1">
    <citation type="submission" date="2021-01" db="EMBL/GenBank/DDBJ databases">
        <title>Whole genome shotgun sequence of Actinoplanes humidus NBRC 14915.</title>
        <authorList>
            <person name="Komaki H."/>
            <person name="Tamura T."/>
        </authorList>
    </citation>
    <scope>NUCLEOTIDE SEQUENCE [LARGE SCALE GENOMIC DNA]</scope>
    <source>
        <strain evidence="1 2">NBRC 14915</strain>
    </source>
</reference>
<organism evidence="1 2">
    <name type="scientific">Winogradskya humida</name>
    <dbReference type="NCBI Taxonomy" id="113566"/>
    <lineage>
        <taxon>Bacteria</taxon>
        <taxon>Bacillati</taxon>
        <taxon>Actinomycetota</taxon>
        <taxon>Actinomycetes</taxon>
        <taxon>Micromonosporales</taxon>
        <taxon>Micromonosporaceae</taxon>
        <taxon>Winogradskya</taxon>
    </lineage>
</organism>
<dbReference type="Proteomes" id="UP000603200">
    <property type="component" value="Unassembled WGS sequence"/>
</dbReference>
<accession>A0ABQ3ZSE1</accession>
<evidence type="ECO:0000313" key="1">
    <source>
        <dbReference type="EMBL" id="GIE21483.1"/>
    </source>
</evidence>